<comment type="caution">
    <text evidence="1">The sequence shown here is derived from an EMBL/GenBank/DDBJ whole genome shotgun (WGS) entry which is preliminary data.</text>
</comment>
<protein>
    <submittedName>
        <fullName evidence="1">Uncharacterized protein</fullName>
    </submittedName>
</protein>
<keyword evidence="2" id="KW-1185">Reference proteome</keyword>
<proteinExistence type="predicted"/>
<organism evidence="1 2">
    <name type="scientific">Nitrosospira multiformis</name>
    <dbReference type="NCBI Taxonomy" id="1231"/>
    <lineage>
        <taxon>Bacteria</taxon>
        <taxon>Pseudomonadati</taxon>
        <taxon>Pseudomonadota</taxon>
        <taxon>Betaproteobacteria</taxon>
        <taxon>Nitrosomonadales</taxon>
        <taxon>Nitrosomonadaceae</taxon>
        <taxon>Nitrosospira</taxon>
    </lineage>
</organism>
<dbReference type="EMBL" id="FNKY01000001">
    <property type="protein sequence ID" value="SDQ73481.1"/>
    <property type="molecule type" value="Genomic_DNA"/>
</dbReference>
<gene>
    <name evidence="1" type="ORF">SAMN05216402_2073</name>
</gene>
<sequence length="90" mass="9507">MGHLTSMADIDNWTQVLAGRGNTVRCPKSADASAYLCRSEADRDRGFSENAGMRQGASAAARRSCGASGTAGVLRQHKLQILLSSVVVKI</sequence>
<reference evidence="1 2" key="1">
    <citation type="submission" date="2016-10" db="EMBL/GenBank/DDBJ databases">
        <authorList>
            <person name="Varghese N."/>
            <person name="Submissions S."/>
        </authorList>
    </citation>
    <scope>NUCLEOTIDE SEQUENCE [LARGE SCALE GENOMIC DNA]</scope>
    <source>
        <strain evidence="1 2">Nl1</strain>
    </source>
</reference>
<accession>A0ABY0TK73</accession>
<name>A0ABY0TK73_9PROT</name>
<dbReference type="Proteomes" id="UP000183471">
    <property type="component" value="Unassembled WGS sequence"/>
</dbReference>
<evidence type="ECO:0000313" key="2">
    <source>
        <dbReference type="Proteomes" id="UP000183471"/>
    </source>
</evidence>
<evidence type="ECO:0000313" key="1">
    <source>
        <dbReference type="EMBL" id="SDQ73481.1"/>
    </source>
</evidence>